<dbReference type="EMBL" id="AUZX01014047">
    <property type="protein sequence ID" value="EQD33434.1"/>
    <property type="molecule type" value="Genomic_DNA"/>
</dbReference>
<reference evidence="4" key="2">
    <citation type="journal article" date="2014" name="ISME J.">
        <title>Microbial stratification in low pH oxic and suboxic macroscopic growths along an acid mine drainage.</title>
        <authorList>
            <person name="Mendez-Garcia C."/>
            <person name="Mesa V."/>
            <person name="Sprenger R.R."/>
            <person name="Richter M."/>
            <person name="Diez M.S."/>
            <person name="Solano J."/>
            <person name="Bargiela R."/>
            <person name="Golyshina O.V."/>
            <person name="Manteca A."/>
            <person name="Ramos J.L."/>
            <person name="Gallego J.R."/>
            <person name="Llorente I."/>
            <person name="Martins Dos Santos V.A."/>
            <person name="Jensen O.N."/>
            <person name="Pelaez A.I."/>
            <person name="Sanchez J."/>
            <person name="Ferrer M."/>
        </authorList>
    </citation>
    <scope>NUCLEOTIDE SEQUENCE</scope>
</reference>
<dbReference type="InterPro" id="IPR002938">
    <property type="entry name" value="FAD-bd"/>
</dbReference>
<keyword evidence="2" id="KW-1133">Transmembrane helix</keyword>
<dbReference type="GO" id="GO:0071949">
    <property type="term" value="F:FAD binding"/>
    <property type="evidence" value="ECO:0007669"/>
    <property type="project" value="InterPro"/>
</dbReference>
<accession>T0ZXL6</accession>
<evidence type="ECO:0000256" key="2">
    <source>
        <dbReference type="SAM" id="Phobius"/>
    </source>
</evidence>
<feature type="non-terminal residue" evidence="4">
    <location>
        <position position="132"/>
    </location>
</feature>
<dbReference type="Gene3D" id="3.50.50.60">
    <property type="entry name" value="FAD/NAD(P)-binding domain"/>
    <property type="match status" value="1"/>
</dbReference>
<feature type="compositionally biased region" description="Basic and acidic residues" evidence="1">
    <location>
        <begin position="1"/>
        <end position="14"/>
    </location>
</feature>
<evidence type="ECO:0000256" key="1">
    <source>
        <dbReference type="SAM" id="MobiDB-lite"/>
    </source>
</evidence>
<feature type="domain" description="FAD-binding" evidence="3">
    <location>
        <begin position="24"/>
        <end position="106"/>
    </location>
</feature>
<dbReference type="InterPro" id="IPR036188">
    <property type="entry name" value="FAD/NAD-bd_sf"/>
</dbReference>
<protein>
    <submittedName>
        <fullName evidence="4">UbiH protein</fullName>
    </submittedName>
</protein>
<dbReference type="PANTHER" id="PTHR43876:SF8">
    <property type="entry name" value="2-OCTAPRENYL-6-METHOXYPHENOL HYDROXYLASE"/>
    <property type="match status" value="1"/>
</dbReference>
<dbReference type="Pfam" id="PF01494">
    <property type="entry name" value="FAD_binding_3"/>
    <property type="match status" value="1"/>
</dbReference>
<dbReference type="SUPFAM" id="SSF51905">
    <property type="entry name" value="FAD/NAD(P)-binding domain"/>
    <property type="match status" value="1"/>
</dbReference>
<comment type="caution">
    <text evidence="4">The sequence shown here is derived from an EMBL/GenBank/DDBJ whole genome shotgun (WGS) entry which is preliminary data.</text>
</comment>
<feature type="region of interest" description="Disordered" evidence="1">
    <location>
        <begin position="1"/>
        <end position="20"/>
    </location>
</feature>
<feature type="transmembrane region" description="Helical" evidence="2">
    <location>
        <begin position="26"/>
        <end position="46"/>
    </location>
</feature>
<organism evidence="4">
    <name type="scientific">mine drainage metagenome</name>
    <dbReference type="NCBI Taxonomy" id="410659"/>
    <lineage>
        <taxon>unclassified sequences</taxon>
        <taxon>metagenomes</taxon>
        <taxon>ecological metagenomes</taxon>
    </lineage>
</organism>
<name>T0ZXL6_9ZZZZ</name>
<reference evidence="4" key="1">
    <citation type="submission" date="2013-08" db="EMBL/GenBank/DDBJ databases">
        <authorList>
            <person name="Mendez C."/>
            <person name="Richter M."/>
            <person name="Ferrer M."/>
            <person name="Sanchez J."/>
        </authorList>
    </citation>
    <scope>NUCLEOTIDE SEQUENCE</scope>
</reference>
<keyword evidence="2" id="KW-0812">Transmembrane</keyword>
<proteinExistence type="predicted"/>
<dbReference type="PANTHER" id="PTHR43876">
    <property type="entry name" value="UBIQUINONE BIOSYNTHESIS MONOOXYGENASE COQ6, MITOCHONDRIAL"/>
    <property type="match status" value="1"/>
</dbReference>
<sequence length="132" mass="13868">MRGGERVSATEHTPRRNASRPRACDVVIVGGGLVGASLALALAGAARRVLLIEGVAPDSSLQPSFDERTTALGNASRRIFEGLGVWDHLAREAAPIRVIDISDAGHFGGARLRAEEQGVEAFGYVIPNRAIG</sequence>
<gene>
    <name evidence="4" type="ORF">B1A_19042</name>
</gene>
<evidence type="ECO:0000259" key="3">
    <source>
        <dbReference type="Pfam" id="PF01494"/>
    </source>
</evidence>
<keyword evidence="2" id="KW-0472">Membrane</keyword>
<dbReference type="GO" id="GO:0008681">
    <property type="term" value="F:2-octaprenyl-6-methoxyphenol hydroxylase activity"/>
    <property type="evidence" value="ECO:0007669"/>
    <property type="project" value="TreeGrafter"/>
</dbReference>
<dbReference type="InterPro" id="IPR051205">
    <property type="entry name" value="UbiH/COQ6_monooxygenase"/>
</dbReference>
<evidence type="ECO:0000313" key="4">
    <source>
        <dbReference type="EMBL" id="EQD33434.1"/>
    </source>
</evidence>
<dbReference type="AlphaFoldDB" id="T0ZXL6"/>